<dbReference type="EMBL" id="BSFN01000001">
    <property type="protein sequence ID" value="GLK87521.1"/>
    <property type="molecule type" value="Genomic_DNA"/>
</dbReference>
<dbReference type="InterPro" id="IPR006860">
    <property type="entry name" value="FecR"/>
</dbReference>
<protein>
    <submittedName>
        <fullName evidence="3">Sensor</fullName>
    </submittedName>
</protein>
<dbReference type="RefSeq" id="WP_271193767.1">
    <property type="nucleotide sequence ID" value="NZ_BSFN01000001.1"/>
</dbReference>
<proteinExistence type="predicted"/>
<dbReference type="AlphaFoldDB" id="A0A9W6NEF6"/>
<evidence type="ECO:0000313" key="3">
    <source>
        <dbReference type="EMBL" id="GLK87521.1"/>
    </source>
</evidence>
<dbReference type="Pfam" id="PF04773">
    <property type="entry name" value="FecR"/>
    <property type="match status" value="1"/>
</dbReference>
<gene>
    <name evidence="3" type="ORF">GCM10017655_05830</name>
</gene>
<dbReference type="PANTHER" id="PTHR30273:SF2">
    <property type="entry name" value="PROTEIN FECR"/>
    <property type="match status" value="1"/>
</dbReference>
<dbReference type="Gene3D" id="2.60.120.1440">
    <property type="match status" value="1"/>
</dbReference>
<dbReference type="InterPro" id="IPR032623">
    <property type="entry name" value="FecR_N"/>
</dbReference>
<evidence type="ECO:0000259" key="2">
    <source>
        <dbReference type="Pfam" id="PF16220"/>
    </source>
</evidence>
<dbReference type="Pfam" id="PF16220">
    <property type="entry name" value="DUF4880"/>
    <property type="match status" value="1"/>
</dbReference>
<dbReference type="PANTHER" id="PTHR30273">
    <property type="entry name" value="PERIPLASMIC SIGNAL SENSOR AND SIGMA FACTOR ACTIVATOR FECR-RELATED"/>
    <property type="match status" value="1"/>
</dbReference>
<accession>A0A9W6NEF6</accession>
<dbReference type="InterPro" id="IPR012373">
    <property type="entry name" value="Ferrdict_sens_TM"/>
</dbReference>
<feature type="domain" description="FecR protein" evidence="1">
    <location>
        <begin position="129"/>
        <end position="218"/>
    </location>
</feature>
<dbReference type="Gene3D" id="3.55.50.30">
    <property type="match status" value="1"/>
</dbReference>
<comment type="caution">
    <text evidence="3">The sequence shown here is derived from an EMBL/GenBank/DDBJ whole genome shotgun (WGS) entry which is preliminary data.</text>
</comment>
<name>A0A9W6NEF6_9PSED</name>
<dbReference type="Proteomes" id="UP001143328">
    <property type="component" value="Unassembled WGS sequence"/>
</dbReference>
<evidence type="ECO:0000313" key="4">
    <source>
        <dbReference type="Proteomes" id="UP001143328"/>
    </source>
</evidence>
<reference evidence="3" key="1">
    <citation type="journal article" date="2014" name="Int. J. Syst. Evol. Microbiol.">
        <title>Complete genome sequence of Corynebacterium casei LMG S-19264T (=DSM 44701T), isolated from a smear-ripened cheese.</title>
        <authorList>
            <consortium name="US DOE Joint Genome Institute (JGI-PGF)"/>
            <person name="Walter F."/>
            <person name="Albersmeier A."/>
            <person name="Kalinowski J."/>
            <person name="Ruckert C."/>
        </authorList>
    </citation>
    <scope>NUCLEOTIDE SEQUENCE</scope>
    <source>
        <strain evidence="3">VKM B-2935</strain>
    </source>
</reference>
<keyword evidence="4" id="KW-1185">Reference proteome</keyword>
<sequence>MSHSHSLRVVADAAPSLEQVALSWHERLRAQPTAAERQAFDAWLYADPAHVEAYAQVQGLWALTEQPAQQLADEEAAAMAHYLNAMAPTPRRASRWWQGTLATAASVLLMLGLLGWQPQRWVDSLRADYMSAPGQLRQITLADQSVLLLDADSAVQVHFTDQQRRIELLRGAAYFQVSHTGQPFIVSASDGEAQVLGTQFEVRLHDKGAQVTVQSGRVAVTAKTGATPLVLGANQQVSYQQGLAGTVQGVDSDASLAWRQGWLTFYQLPLAQVLDEVQRYSPTPIVLLNQALGQQRISGSFPTQDPGKVLDSIGSVVGFEHHQLLGITVVR</sequence>
<dbReference type="GO" id="GO:0016989">
    <property type="term" value="F:sigma factor antagonist activity"/>
    <property type="evidence" value="ECO:0007669"/>
    <property type="project" value="TreeGrafter"/>
</dbReference>
<organism evidence="3 4">
    <name type="scientific">Pseudomonas turukhanskensis</name>
    <dbReference type="NCBI Taxonomy" id="1806536"/>
    <lineage>
        <taxon>Bacteria</taxon>
        <taxon>Pseudomonadati</taxon>
        <taxon>Pseudomonadota</taxon>
        <taxon>Gammaproteobacteria</taxon>
        <taxon>Pseudomonadales</taxon>
        <taxon>Pseudomonadaceae</taxon>
        <taxon>Pseudomonas</taxon>
    </lineage>
</organism>
<reference evidence="3" key="2">
    <citation type="submission" date="2023-01" db="EMBL/GenBank/DDBJ databases">
        <authorList>
            <person name="Sun Q."/>
            <person name="Evtushenko L."/>
        </authorList>
    </citation>
    <scope>NUCLEOTIDE SEQUENCE</scope>
    <source>
        <strain evidence="3">VKM B-2935</strain>
    </source>
</reference>
<evidence type="ECO:0000259" key="1">
    <source>
        <dbReference type="Pfam" id="PF04773"/>
    </source>
</evidence>
<feature type="domain" description="FecR N-terminal" evidence="2">
    <location>
        <begin position="21"/>
        <end position="59"/>
    </location>
</feature>
<dbReference type="PIRSF" id="PIRSF018266">
    <property type="entry name" value="FecR"/>
    <property type="match status" value="1"/>
</dbReference>